<dbReference type="InterPro" id="IPR050523">
    <property type="entry name" value="AKR_Detox_Biosynth"/>
</dbReference>
<dbReference type="PANTHER" id="PTHR43364">
    <property type="entry name" value="NADH-SPECIFIC METHYLGLYOXAL REDUCTASE-RELATED"/>
    <property type="match status" value="1"/>
</dbReference>
<evidence type="ECO:0000313" key="4">
    <source>
        <dbReference type="Proteomes" id="UP000604117"/>
    </source>
</evidence>
<dbReference type="Proteomes" id="UP000604117">
    <property type="component" value="Unassembled WGS sequence"/>
</dbReference>
<dbReference type="Pfam" id="PF00248">
    <property type="entry name" value="Aldo_ket_red"/>
    <property type="match status" value="1"/>
</dbReference>
<dbReference type="PANTHER" id="PTHR43364:SF4">
    <property type="entry name" value="NAD(P)-LINKED OXIDOREDUCTASE SUPERFAMILY PROTEIN"/>
    <property type="match status" value="1"/>
</dbReference>
<dbReference type="Gene3D" id="3.20.20.100">
    <property type="entry name" value="NADP-dependent oxidoreductase domain"/>
    <property type="match status" value="1"/>
</dbReference>
<accession>A0ABQ4CKH5</accession>
<dbReference type="InterPro" id="IPR036812">
    <property type="entry name" value="NAD(P)_OxRdtase_dom_sf"/>
</dbReference>
<comment type="caution">
    <text evidence="3">The sequence shown here is derived from an EMBL/GenBank/DDBJ whole genome shotgun (WGS) entry which is preliminary data.</text>
</comment>
<feature type="domain" description="NADP-dependent oxidoreductase" evidence="2">
    <location>
        <begin position="14"/>
        <end position="142"/>
    </location>
</feature>
<reference evidence="3 4" key="1">
    <citation type="submission" date="2021-01" db="EMBL/GenBank/DDBJ databases">
        <title>Whole genome shotgun sequence of Asanoa siamensis NBRC 107932.</title>
        <authorList>
            <person name="Komaki H."/>
            <person name="Tamura T."/>
        </authorList>
    </citation>
    <scope>NUCLEOTIDE SEQUENCE [LARGE SCALE GENOMIC DNA]</scope>
    <source>
        <strain evidence="3 4">NBRC 107932</strain>
    </source>
</reference>
<dbReference type="RefSeq" id="WP_239126530.1">
    <property type="nucleotide sequence ID" value="NZ_BONE01000007.1"/>
</dbReference>
<dbReference type="InterPro" id="IPR023210">
    <property type="entry name" value="NADP_OxRdtase_dom"/>
</dbReference>
<organism evidence="3 4">
    <name type="scientific">Asanoa siamensis</name>
    <dbReference type="NCBI Taxonomy" id="926357"/>
    <lineage>
        <taxon>Bacteria</taxon>
        <taxon>Bacillati</taxon>
        <taxon>Actinomycetota</taxon>
        <taxon>Actinomycetes</taxon>
        <taxon>Micromonosporales</taxon>
        <taxon>Micromonosporaceae</taxon>
        <taxon>Asanoa</taxon>
    </lineage>
</organism>
<evidence type="ECO:0000259" key="2">
    <source>
        <dbReference type="Pfam" id="PF00248"/>
    </source>
</evidence>
<dbReference type="SUPFAM" id="SSF51430">
    <property type="entry name" value="NAD(P)-linked oxidoreductase"/>
    <property type="match status" value="1"/>
</dbReference>
<keyword evidence="4" id="KW-1185">Reference proteome</keyword>
<gene>
    <name evidence="3" type="ORF">Asi02nite_13140</name>
</gene>
<name>A0ABQ4CKH5_9ACTN</name>
<evidence type="ECO:0000313" key="3">
    <source>
        <dbReference type="EMBL" id="GIF71796.1"/>
    </source>
</evidence>
<evidence type="ECO:0000256" key="1">
    <source>
        <dbReference type="ARBA" id="ARBA00023002"/>
    </source>
</evidence>
<keyword evidence="1" id="KW-0560">Oxidoreductase</keyword>
<sequence length="169" mass="18743">MDARRGRRRPPFFRQAAEAGVTFWDTANVYQGGTSEEFVGRAITRFARREDVVLATKVSGRMHDGPGGSGLSRKAVLEQVEGSLRRLGTDYIDVYYLHRFDDATPVEETVSALDDLVRAGKVRYLGASSMWAWQFAKLQQAAVVHGRTTCSSARRSATLSRCAPTRAWG</sequence>
<dbReference type="EMBL" id="BONE01000007">
    <property type="protein sequence ID" value="GIF71796.1"/>
    <property type="molecule type" value="Genomic_DNA"/>
</dbReference>
<protein>
    <recommendedName>
        <fullName evidence="2">NADP-dependent oxidoreductase domain-containing protein</fullName>
    </recommendedName>
</protein>
<proteinExistence type="predicted"/>